<evidence type="ECO:0000256" key="1">
    <source>
        <dbReference type="ARBA" id="ARBA00023125"/>
    </source>
</evidence>
<reference evidence="5 7" key="3">
    <citation type="submission" date="2020-12" db="EMBL/GenBank/DDBJ databases">
        <title>Enhanced detection system for hospital associated transmission using whole genome sequencing surveillance.</title>
        <authorList>
            <person name="Harrison L.H."/>
            <person name="Van Tyne D."/>
            <person name="Marsh J.W."/>
            <person name="Griffith M.P."/>
            <person name="Snyder D.J."/>
            <person name="Cooper V.S."/>
            <person name="Mustapha M."/>
        </authorList>
    </citation>
    <scope>NUCLEOTIDE SEQUENCE [LARGE SCALE GENOMIC DNA]</scope>
    <source>
        <strain evidence="5 7">PR00195</strain>
    </source>
</reference>
<dbReference type="SUPFAM" id="SSF46955">
    <property type="entry name" value="Putative DNA-binding domain"/>
    <property type="match status" value="1"/>
</dbReference>
<dbReference type="PATRIC" id="fig|585.9.peg.2969"/>
<dbReference type="RefSeq" id="WP_017628380.1">
    <property type="nucleotide sequence ID" value="NZ_CAXOKJ010000016.1"/>
</dbReference>
<reference evidence="4" key="1">
    <citation type="submission" date="2015-06" db="EMBL/GenBank/DDBJ databases">
        <authorList>
            <person name="Urmite Genomes Urmite Genomes"/>
        </authorList>
    </citation>
    <scope>NUCLEOTIDE SEQUENCE [LARGE SCALE GENOMIC DNA]</scope>
    <source>
        <strain evidence="4">CSUR P1867</strain>
    </source>
</reference>
<dbReference type="InterPro" id="IPR009061">
    <property type="entry name" value="DNA-bd_dom_put_sf"/>
</dbReference>
<evidence type="ECO:0000313" key="4">
    <source>
        <dbReference type="EMBL" id="CRL59058.1"/>
    </source>
</evidence>
<gene>
    <name evidence="4" type="ORF">BN1804_00231</name>
    <name evidence="5" type="ORF">JFQ69_00505</name>
</gene>
<dbReference type="InterPro" id="IPR038137">
    <property type="entry name" value="Excisionase-like_sf"/>
</dbReference>
<dbReference type="GeneID" id="84586757"/>
<evidence type="ECO:0000313" key="7">
    <source>
        <dbReference type="Proteomes" id="UP000619976"/>
    </source>
</evidence>
<dbReference type="Proteomes" id="UP000619976">
    <property type="component" value="Unassembled WGS sequence"/>
</dbReference>
<evidence type="ECO:0000313" key="6">
    <source>
        <dbReference type="Proteomes" id="UP000183920"/>
    </source>
</evidence>
<dbReference type="EMBL" id="JAEKCB010000001">
    <property type="protein sequence ID" value="MBJ2116155.1"/>
    <property type="molecule type" value="Genomic_DNA"/>
</dbReference>
<dbReference type="Gene3D" id="1.10.1660.20">
    <property type="match status" value="1"/>
</dbReference>
<dbReference type="Proteomes" id="UP000183920">
    <property type="component" value="Unassembled WGS sequence"/>
</dbReference>
<accession>A0A379EKM3</accession>
<dbReference type="AlphaFoldDB" id="A0A379EKM3"/>
<keyword evidence="1" id="KW-0238">DNA-binding</keyword>
<reference evidence="6" key="2">
    <citation type="submission" date="2015-06" db="EMBL/GenBank/DDBJ databases">
        <authorList>
            <person name="Urmite Genomes"/>
        </authorList>
    </citation>
    <scope>NUCLEOTIDE SEQUENCE [LARGE SCALE GENOMIC DNA]</scope>
    <source>
        <strain evidence="6">CSUR P1867</strain>
    </source>
</reference>
<dbReference type="Pfam" id="PF07825">
    <property type="entry name" value="Exc"/>
    <property type="match status" value="1"/>
</dbReference>
<dbReference type="GO" id="GO:0006310">
    <property type="term" value="P:DNA recombination"/>
    <property type="evidence" value="ECO:0007669"/>
    <property type="project" value="UniProtKB-KW"/>
</dbReference>
<name>A0A379EKM3_9GAMM</name>
<sequence>MSRMVTLEAWARLEFGDASPCMTVLQKYAKNNLIAPPAMKVGRKWMVDREARYVGYLSLPQIPTKSTERLKRIITDGCPTTNP</sequence>
<evidence type="ECO:0000259" key="3">
    <source>
        <dbReference type="Pfam" id="PF07825"/>
    </source>
</evidence>
<keyword evidence="7" id="KW-1185">Reference proteome</keyword>
<dbReference type="EMBL" id="CVRY01000001">
    <property type="protein sequence ID" value="CRL59058.1"/>
    <property type="molecule type" value="Genomic_DNA"/>
</dbReference>
<feature type="domain" description="Excisionase-like" evidence="3">
    <location>
        <begin position="5"/>
        <end position="73"/>
    </location>
</feature>
<dbReference type="GO" id="GO:0003677">
    <property type="term" value="F:DNA binding"/>
    <property type="evidence" value="ECO:0007669"/>
    <property type="project" value="UniProtKB-KW"/>
</dbReference>
<evidence type="ECO:0000313" key="5">
    <source>
        <dbReference type="EMBL" id="MBJ2116155.1"/>
    </source>
</evidence>
<organism evidence="4 6">
    <name type="scientific">Proteus penneri</name>
    <dbReference type="NCBI Taxonomy" id="102862"/>
    <lineage>
        <taxon>Bacteria</taxon>
        <taxon>Pseudomonadati</taxon>
        <taxon>Pseudomonadota</taxon>
        <taxon>Gammaproteobacteria</taxon>
        <taxon>Enterobacterales</taxon>
        <taxon>Morganellaceae</taxon>
        <taxon>Proteus</taxon>
    </lineage>
</organism>
<keyword evidence="2" id="KW-0233">DNA recombination</keyword>
<proteinExistence type="predicted"/>
<dbReference type="InterPro" id="IPR012884">
    <property type="entry name" value="Excisionase-like"/>
</dbReference>
<protein>
    <submittedName>
        <fullName evidence="4 5">Excisionase</fullName>
    </submittedName>
</protein>
<evidence type="ECO:0000256" key="2">
    <source>
        <dbReference type="ARBA" id="ARBA00023172"/>
    </source>
</evidence>